<dbReference type="Pfam" id="PF08585">
    <property type="entry name" value="RMI1_N_C"/>
    <property type="match status" value="1"/>
</dbReference>
<dbReference type="PANTHER" id="PTHR14790:SF15">
    <property type="entry name" value="RECQ-MEDIATED GENOME INSTABILITY PROTEIN 1"/>
    <property type="match status" value="1"/>
</dbReference>
<dbReference type="Pfam" id="PF21000">
    <property type="entry name" value="RMI1_N_N"/>
    <property type="match status" value="1"/>
</dbReference>
<dbReference type="KEGG" id="pavi:110760363"/>
<feature type="region of interest" description="Disordered" evidence="4">
    <location>
        <begin position="351"/>
        <end position="386"/>
    </location>
</feature>
<feature type="compositionally biased region" description="Pro residues" evidence="4">
    <location>
        <begin position="83"/>
        <end position="108"/>
    </location>
</feature>
<dbReference type="Gramene" id="Pav_sc0000740.1_g180.1.mk:mrna">
    <property type="protein sequence ID" value="Pav_sc0000740.1_g180.1.mk:mrna"/>
    <property type="gene ID" value="Pav_sc0000740.1_g180.1.mk"/>
</dbReference>
<evidence type="ECO:0000259" key="7">
    <source>
        <dbReference type="Pfam" id="PF21000"/>
    </source>
</evidence>
<feature type="compositionally biased region" description="Polar residues" evidence="4">
    <location>
        <begin position="665"/>
        <end position="689"/>
    </location>
</feature>
<evidence type="ECO:0000256" key="1">
    <source>
        <dbReference type="ARBA" id="ARBA00006395"/>
    </source>
</evidence>
<dbReference type="SMART" id="SM01161">
    <property type="entry name" value="DUF1767"/>
    <property type="match status" value="1"/>
</dbReference>
<dbReference type="InterPro" id="IPR042470">
    <property type="entry name" value="RMI1_N_C_sf"/>
</dbReference>
<proteinExistence type="inferred from homology"/>
<feature type="domain" description="RecQ-mediated genome instability protein 1 C-terminal OB-fold" evidence="6">
    <location>
        <begin position="517"/>
        <end position="656"/>
    </location>
</feature>
<dbReference type="GeneID" id="110760363"/>
<dbReference type="GO" id="GO:0000166">
    <property type="term" value="F:nucleotide binding"/>
    <property type="evidence" value="ECO:0007669"/>
    <property type="project" value="InterPro"/>
</dbReference>
<dbReference type="GO" id="GO:0016604">
    <property type="term" value="C:nuclear body"/>
    <property type="evidence" value="ECO:0007669"/>
    <property type="project" value="TreeGrafter"/>
</dbReference>
<dbReference type="GO" id="GO:0031422">
    <property type="term" value="C:RecQ family helicase-topoisomerase III complex"/>
    <property type="evidence" value="ECO:0007669"/>
    <property type="project" value="TreeGrafter"/>
</dbReference>
<feature type="compositionally biased region" description="Pro residues" evidence="4">
    <location>
        <begin position="41"/>
        <end position="52"/>
    </location>
</feature>
<dbReference type="PANTHER" id="PTHR14790">
    <property type="entry name" value="RECQ-MEDIATED GENOME INSTABILITY PROTEIN 1 RMI1"/>
    <property type="match status" value="1"/>
</dbReference>
<dbReference type="InterPro" id="IPR032199">
    <property type="entry name" value="RMI1_C"/>
</dbReference>
<dbReference type="GO" id="GO:0000724">
    <property type="term" value="P:double-strand break repair via homologous recombination"/>
    <property type="evidence" value="ECO:0007669"/>
    <property type="project" value="TreeGrafter"/>
</dbReference>
<feature type="region of interest" description="Disordered" evidence="4">
    <location>
        <begin position="1"/>
        <end position="114"/>
    </location>
</feature>
<dbReference type="AlphaFoldDB" id="A0A6P5SXD6"/>
<feature type="compositionally biased region" description="Low complexity" evidence="4">
    <location>
        <begin position="351"/>
        <end position="364"/>
    </location>
</feature>
<dbReference type="GO" id="GO:0000712">
    <property type="term" value="P:resolution of meiotic recombination intermediates"/>
    <property type="evidence" value="ECO:0007669"/>
    <property type="project" value="TreeGrafter"/>
</dbReference>
<accession>A0A6P5SXD6</accession>
<evidence type="ECO:0000256" key="3">
    <source>
        <dbReference type="ARBA" id="ARBA00077519"/>
    </source>
</evidence>
<evidence type="ECO:0000313" key="9">
    <source>
        <dbReference type="RefSeq" id="XP_021818306.1"/>
    </source>
</evidence>
<dbReference type="Pfam" id="PF16099">
    <property type="entry name" value="RMI1_C"/>
    <property type="match status" value="1"/>
</dbReference>
<evidence type="ECO:0000256" key="2">
    <source>
        <dbReference type="ARBA" id="ARBA00018987"/>
    </source>
</evidence>
<feature type="compositionally biased region" description="Low complexity" evidence="4">
    <location>
        <begin position="18"/>
        <end position="31"/>
    </location>
</feature>
<evidence type="ECO:0000313" key="8">
    <source>
        <dbReference type="Proteomes" id="UP000515124"/>
    </source>
</evidence>
<dbReference type="Gene3D" id="2.40.50.770">
    <property type="entry name" value="RecQ-mediated genome instability protein Rmi1, C-terminal domain"/>
    <property type="match status" value="1"/>
</dbReference>
<comment type="similarity">
    <text evidence="1">Belongs to the RMI1 family.</text>
</comment>
<dbReference type="Proteomes" id="UP000515124">
    <property type="component" value="Unplaced"/>
</dbReference>
<sequence>MLRRRLRLSYSSDEEEQPQPQQHQNEEPQPQSSAVTHPPVTLSPPNPYPSEPLPITSDDDEFIDVSDNLSSPSPEPESDNRPHPPPPAQDPAPEPINRPPPPPPPYPPSSGGCPISEHLQGLGLRLKREWLDACVHGLQQSVPGFQNFDVETKAKLCFEQFLFSDMNLSGGGVLPENVASLHLVDLPGPYVLQVDEIVNISNPLKIRYQKAAVGLKRCLKLSITDGVQRVFAMEYRPIQALEALAPAGLKVAMCNVHIRHGLLMLVPESVEVLGGLVEELDAARQRLVDEVNKPPRGNRTRNGVVPPLGTRLTLAAWPPNRVHDAGHTNSSTMEAPTPFQASNQGATFSVSARNTSSVSSRNTSPVTGEESTVPLSGEHSVVNPSSTDVFGVEEMPMDTTPYSRRNAIPNPLSDDFGVENLHINSAGHSRESRVPENVIPNPSFEDALDVEDVEMDAIHIEGENHTSDSILNDEDINMINEGETHGAYPSSDAILNDEDINVVNEVERQEILSGDHEPPFSYLCSLSAKLAMMKNTHSIQGKVKCVLTGVKKFQYTHTYELQAYVDDGTLIKEILVDHNVVQEGIGHSPEEVKAAISSPDKTIVRNMKEKMKQFQKFLTNFEGIMLIEMRLHDLPIALEMKQGCTQSDAWLLLRRIKASPPARASGQSSPGARTSQYPSSPVRTSQHLSSHPIDISP</sequence>
<feature type="domain" description="RMI1 N-terminal" evidence="7">
    <location>
        <begin position="123"/>
        <end position="168"/>
    </location>
</feature>
<evidence type="ECO:0000259" key="5">
    <source>
        <dbReference type="Pfam" id="PF08585"/>
    </source>
</evidence>
<dbReference type="RefSeq" id="XP_021818306.1">
    <property type="nucleotide sequence ID" value="XM_021962614.1"/>
</dbReference>
<protein>
    <recommendedName>
        <fullName evidence="2">RecQ-mediated genome instability protein 1</fullName>
    </recommendedName>
    <alternativeName>
        <fullName evidence="3">BLM-associated protein of 75 kDa homolog</fullName>
    </alternativeName>
</protein>
<gene>
    <name evidence="9" type="primary">LOC110760363</name>
</gene>
<evidence type="ECO:0000259" key="6">
    <source>
        <dbReference type="Pfam" id="PF16099"/>
    </source>
</evidence>
<keyword evidence="8" id="KW-1185">Reference proteome</keyword>
<dbReference type="InterPro" id="IPR049363">
    <property type="entry name" value="RMI1_N"/>
</dbReference>
<name>A0A6P5SXD6_PRUAV</name>
<organism evidence="8 9">
    <name type="scientific">Prunus avium</name>
    <name type="common">Cherry</name>
    <name type="synonym">Cerasus avium</name>
    <dbReference type="NCBI Taxonomy" id="42229"/>
    <lineage>
        <taxon>Eukaryota</taxon>
        <taxon>Viridiplantae</taxon>
        <taxon>Streptophyta</taxon>
        <taxon>Embryophyta</taxon>
        <taxon>Tracheophyta</taxon>
        <taxon>Spermatophyta</taxon>
        <taxon>Magnoliopsida</taxon>
        <taxon>eudicotyledons</taxon>
        <taxon>Gunneridae</taxon>
        <taxon>Pentapetalae</taxon>
        <taxon>rosids</taxon>
        <taxon>fabids</taxon>
        <taxon>Rosales</taxon>
        <taxon>Rosaceae</taxon>
        <taxon>Amygdaloideae</taxon>
        <taxon>Amygdaleae</taxon>
        <taxon>Prunus</taxon>
    </lineage>
</organism>
<feature type="compositionally biased region" description="Polar residues" evidence="4">
    <location>
        <begin position="365"/>
        <end position="374"/>
    </location>
</feature>
<evidence type="ECO:0000256" key="4">
    <source>
        <dbReference type="SAM" id="MobiDB-lite"/>
    </source>
</evidence>
<dbReference type="InterPro" id="IPR013894">
    <property type="entry name" value="RMI1_OB"/>
</dbReference>
<dbReference type="SMR" id="A0A6P5SXD6"/>
<dbReference type="FunFam" id="2.40.50.770:FF:000004">
    <property type="entry name" value="RecQ-mediated instability protein (DUF1767)"/>
    <property type="match status" value="1"/>
</dbReference>
<feature type="domain" description="RecQ mediated genome instability protein 1 OB-fold" evidence="5">
    <location>
        <begin position="174"/>
        <end position="285"/>
    </location>
</feature>
<reference evidence="9" key="1">
    <citation type="submission" date="2025-08" db="UniProtKB">
        <authorList>
            <consortium name="RefSeq"/>
        </authorList>
    </citation>
    <scope>IDENTIFICATION</scope>
</reference>
<feature type="region of interest" description="Disordered" evidence="4">
    <location>
        <begin position="660"/>
        <end position="697"/>
    </location>
</feature>